<comment type="caution">
    <text evidence="1">The sequence shown here is derived from an EMBL/GenBank/DDBJ whole genome shotgun (WGS) entry which is preliminary data.</text>
</comment>
<dbReference type="STRING" id="1349421.OI18_08950"/>
<dbReference type="AlphaFoldDB" id="A0A0C1LI26"/>
<dbReference type="SUPFAM" id="SSF56935">
    <property type="entry name" value="Porins"/>
    <property type="match status" value="1"/>
</dbReference>
<dbReference type="GO" id="GO:0015288">
    <property type="term" value="F:porin activity"/>
    <property type="evidence" value="ECO:0007669"/>
    <property type="project" value="InterPro"/>
</dbReference>
<gene>
    <name evidence="1" type="ORF">OI18_08950</name>
</gene>
<evidence type="ECO:0000313" key="1">
    <source>
        <dbReference type="EMBL" id="KIC95003.1"/>
    </source>
</evidence>
<evidence type="ECO:0000313" key="2">
    <source>
        <dbReference type="Proteomes" id="UP000031408"/>
    </source>
</evidence>
<keyword evidence="2" id="KW-1185">Reference proteome</keyword>
<proteinExistence type="predicted"/>
<dbReference type="EMBL" id="JSVC01000009">
    <property type="protein sequence ID" value="KIC95003.1"/>
    <property type="molecule type" value="Genomic_DNA"/>
</dbReference>
<dbReference type="RefSeq" id="WP_039139116.1">
    <property type="nucleotide sequence ID" value="NZ_JSVC01000009.1"/>
</dbReference>
<dbReference type="OrthoDB" id="5493648at2"/>
<sequence>METRLPGLLCLFLLVTNCHYVASQSVTNKMFSFGSYGRVGAGFAPAIKGNIGRSFNLNGMGSIGGRMEEADYVEFAGALHFKPHNQQSDTTFINVQARVAMYSGNGQLIGNVSSTNYGGVAFALPELYAEANNIMGSKWSAWIGAKFFRTNDIHIADHFYFDDHSTQGFGVTWKNTTLSVMFPGNVDTASSVPPNFYVTIIDGTPRLGLRSRSVIIGEHIIPFDENNQQIKLLAEYHQLSDASAEDTATAFNYPSAGGWVVGIKHMTGLKTAVEGSFNHASVRYGSGIANGNDGGNSRTWLTYGAPDLETNKFKEAYSFNVIEHLMLNLSKKYSLNGYVIFTKSRGAADSLNKAPDYFDRQIFNRKTEYAVGFRNFWYIKKWFHLITELHYAARKDGAQDYARMAKFSLVPTIVPTAKADPWARPHLRLIYSVAKYNKFAAENAYSPYLREIGNKEWGHYIGVRAEWWIW</sequence>
<dbReference type="GO" id="GO:0034219">
    <property type="term" value="P:carbohydrate transmembrane transport"/>
    <property type="evidence" value="ECO:0007669"/>
    <property type="project" value="InterPro"/>
</dbReference>
<dbReference type="Proteomes" id="UP000031408">
    <property type="component" value="Unassembled WGS sequence"/>
</dbReference>
<dbReference type="InterPro" id="IPR003192">
    <property type="entry name" value="Porin_LamB"/>
</dbReference>
<accession>A0A0C1LI26</accession>
<name>A0A0C1LI26_9BACT</name>
<organism evidence="1 2">
    <name type="scientific">Flavihumibacter solisilvae</name>
    <dbReference type="NCBI Taxonomy" id="1349421"/>
    <lineage>
        <taxon>Bacteria</taxon>
        <taxon>Pseudomonadati</taxon>
        <taxon>Bacteroidota</taxon>
        <taxon>Chitinophagia</taxon>
        <taxon>Chitinophagales</taxon>
        <taxon>Chitinophagaceae</taxon>
        <taxon>Flavihumibacter</taxon>
    </lineage>
</organism>
<dbReference type="Pfam" id="PF02264">
    <property type="entry name" value="LamB"/>
    <property type="match status" value="1"/>
</dbReference>
<dbReference type="GO" id="GO:0016020">
    <property type="term" value="C:membrane"/>
    <property type="evidence" value="ECO:0007669"/>
    <property type="project" value="InterPro"/>
</dbReference>
<dbReference type="InterPro" id="IPR036998">
    <property type="entry name" value="Porin_LamB_sf"/>
</dbReference>
<dbReference type="Gene3D" id="2.40.170.10">
    <property type="entry name" value="Porin, LamB type"/>
    <property type="match status" value="1"/>
</dbReference>
<protein>
    <submittedName>
        <fullName evidence="1">Maltoporin</fullName>
    </submittedName>
</protein>
<reference evidence="1 2" key="1">
    <citation type="submission" date="2014-11" db="EMBL/GenBank/DDBJ databases">
        <title>Genome sequence of Flavihumibacter solisilvae 3-3.</title>
        <authorList>
            <person name="Zhou G."/>
            <person name="Li M."/>
            <person name="Wang G."/>
        </authorList>
    </citation>
    <scope>NUCLEOTIDE SEQUENCE [LARGE SCALE GENOMIC DNA]</scope>
    <source>
        <strain evidence="1 2">3-3</strain>
    </source>
</reference>